<dbReference type="KEGG" id="bthv:CQJ30_11390"/>
<dbReference type="Proteomes" id="UP000040576">
    <property type="component" value="Unassembled WGS sequence"/>
</dbReference>
<accession>A0A090IUZ7</accession>
<dbReference type="RefSeq" id="WP_034770660.1">
    <property type="nucleotide sequence ID" value="NZ_CCRF01000061.1"/>
</dbReference>
<evidence type="ECO:0000313" key="5">
    <source>
        <dbReference type="Proteomes" id="UP000040576"/>
    </source>
</evidence>
<feature type="transmembrane region" description="Helical" evidence="1">
    <location>
        <begin position="39"/>
        <end position="61"/>
    </location>
</feature>
<reference evidence="2 5" key="1">
    <citation type="submission" date="2014-07" db="EMBL/GenBank/DDBJ databases">
        <authorList>
            <person name="Wibberg Daniel"/>
        </authorList>
    </citation>
    <scope>NUCLEOTIDE SEQUENCE [LARGE SCALE GENOMIC DNA]</scope>
</reference>
<dbReference type="EMBL" id="CCRF01000061">
    <property type="protein sequence ID" value="CEE01881.1"/>
    <property type="molecule type" value="Genomic_DNA"/>
</dbReference>
<dbReference type="eggNOG" id="ENOG5033DH6">
    <property type="taxonomic scope" value="Bacteria"/>
</dbReference>
<dbReference type="AlphaFoldDB" id="A0A090IUZ7"/>
<keyword evidence="1" id="KW-0812">Transmembrane</keyword>
<dbReference type="Proteomes" id="UP000032076">
    <property type="component" value="Unassembled WGS sequence"/>
</dbReference>
<sequence length="67" mass="7690">MSLALTKMWISFAAMGFMFLSIVLIYLSRYKLKMRLLRILTAFVAYGLMIYSGIIIFIIVFSGPTIE</sequence>
<evidence type="ECO:0000313" key="3">
    <source>
        <dbReference type="EMBL" id="KIO72289.1"/>
    </source>
</evidence>
<evidence type="ECO:0000313" key="2">
    <source>
        <dbReference type="EMBL" id="CEE01881.1"/>
    </source>
</evidence>
<dbReference type="PATRIC" id="fig|35841.6.peg.3468"/>
<dbReference type="GeneID" id="92961273"/>
<dbReference type="STRING" id="35841.B4167_0617"/>
<dbReference type="OrthoDB" id="2476435at2"/>
<keyword evidence="5" id="KW-1185">Reference proteome</keyword>
<proteinExistence type="predicted"/>
<gene>
    <name evidence="3" type="ORF">B4167_0617</name>
    <name evidence="2" type="ORF">BT1A1_2059</name>
</gene>
<dbReference type="EMBL" id="JXLU01000096">
    <property type="protein sequence ID" value="KIO72289.1"/>
    <property type="molecule type" value="Genomic_DNA"/>
</dbReference>
<reference evidence="3 4" key="2">
    <citation type="submission" date="2015-01" db="EMBL/GenBank/DDBJ databases">
        <title>Draft Genome Sequences of Four Bacillus thermoamylovorans Strains, Isolated From Food Products.</title>
        <authorList>
            <person name="Krawcyk A.O."/>
            <person name="Berendsen E.M."/>
            <person name="Eijlander R.T."/>
            <person name="de Jong A."/>
            <person name="Wells-Bennik M."/>
            <person name="Kuipers O.P."/>
        </authorList>
    </citation>
    <scope>NUCLEOTIDE SEQUENCE [LARGE SCALE GENOMIC DNA]</scope>
    <source>
        <strain evidence="3 4">B4167</strain>
    </source>
</reference>
<dbReference type="InterPro" id="IPR020076">
    <property type="entry name" value="DUF2768"/>
</dbReference>
<evidence type="ECO:0000313" key="4">
    <source>
        <dbReference type="Proteomes" id="UP000032076"/>
    </source>
</evidence>
<keyword evidence="1" id="KW-1133">Transmembrane helix</keyword>
<name>A0A090IUZ7_9BACI</name>
<organism evidence="2 5">
    <name type="scientific">Caldibacillus thermoamylovorans</name>
    <dbReference type="NCBI Taxonomy" id="35841"/>
    <lineage>
        <taxon>Bacteria</taxon>
        <taxon>Bacillati</taxon>
        <taxon>Bacillota</taxon>
        <taxon>Bacilli</taxon>
        <taxon>Bacillales</taxon>
        <taxon>Bacillaceae</taxon>
        <taxon>Caldibacillus</taxon>
    </lineage>
</organism>
<evidence type="ECO:0000256" key="1">
    <source>
        <dbReference type="SAM" id="Phobius"/>
    </source>
</evidence>
<keyword evidence="1" id="KW-0472">Membrane</keyword>
<feature type="transmembrane region" description="Helical" evidence="1">
    <location>
        <begin position="6"/>
        <end position="27"/>
    </location>
</feature>
<dbReference type="Pfam" id="PF10966">
    <property type="entry name" value="DUF2768"/>
    <property type="match status" value="1"/>
</dbReference>
<protein>
    <submittedName>
        <fullName evidence="2">Putative membrane protein</fullName>
    </submittedName>
</protein>